<feature type="compositionally biased region" description="Polar residues" evidence="1">
    <location>
        <begin position="540"/>
        <end position="551"/>
    </location>
</feature>
<dbReference type="InterPro" id="IPR001841">
    <property type="entry name" value="Znf_RING"/>
</dbReference>
<dbReference type="EMBL" id="ML178822">
    <property type="protein sequence ID" value="TFL02580.1"/>
    <property type="molecule type" value="Genomic_DNA"/>
</dbReference>
<dbReference type="GO" id="GO:0061630">
    <property type="term" value="F:ubiquitin protein ligase activity"/>
    <property type="evidence" value="ECO:0007669"/>
    <property type="project" value="UniProtKB-EC"/>
</dbReference>
<reference evidence="3 4" key="1">
    <citation type="journal article" date="2019" name="Nat. Ecol. Evol.">
        <title>Megaphylogeny resolves global patterns of mushroom evolution.</title>
        <authorList>
            <person name="Varga T."/>
            <person name="Krizsan K."/>
            <person name="Foldi C."/>
            <person name="Dima B."/>
            <person name="Sanchez-Garcia M."/>
            <person name="Sanchez-Ramirez S."/>
            <person name="Szollosi G.J."/>
            <person name="Szarkandi J.G."/>
            <person name="Papp V."/>
            <person name="Albert L."/>
            <person name="Andreopoulos W."/>
            <person name="Angelini C."/>
            <person name="Antonin V."/>
            <person name="Barry K.W."/>
            <person name="Bougher N.L."/>
            <person name="Buchanan P."/>
            <person name="Buyck B."/>
            <person name="Bense V."/>
            <person name="Catcheside P."/>
            <person name="Chovatia M."/>
            <person name="Cooper J."/>
            <person name="Damon W."/>
            <person name="Desjardin D."/>
            <person name="Finy P."/>
            <person name="Geml J."/>
            <person name="Haridas S."/>
            <person name="Hughes K."/>
            <person name="Justo A."/>
            <person name="Karasinski D."/>
            <person name="Kautmanova I."/>
            <person name="Kiss B."/>
            <person name="Kocsube S."/>
            <person name="Kotiranta H."/>
            <person name="LaButti K.M."/>
            <person name="Lechner B.E."/>
            <person name="Liimatainen K."/>
            <person name="Lipzen A."/>
            <person name="Lukacs Z."/>
            <person name="Mihaltcheva S."/>
            <person name="Morgado L.N."/>
            <person name="Niskanen T."/>
            <person name="Noordeloos M.E."/>
            <person name="Ohm R.A."/>
            <person name="Ortiz-Santana B."/>
            <person name="Ovrebo C."/>
            <person name="Racz N."/>
            <person name="Riley R."/>
            <person name="Savchenko A."/>
            <person name="Shiryaev A."/>
            <person name="Soop K."/>
            <person name="Spirin V."/>
            <person name="Szebenyi C."/>
            <person name="Tomsovsky M."/>
            <person name="Tulloss R.E."/>
            <person name="Uehling J."/>
            <person name="Grigoriev I.V."/>
            <person name="Vagvolgyi C."/>
            <person name="Papp T."/>
            <person name="Martin F.M."/>
            <person name="Miettinen O."/>
            <person name="Hibbett D.S."/>
            <person name="Nagy L.G."/>
        </authorList>
    </citation>
    <scope>NUCLEOTIDE SEQUENCE [LARGE SCALE GENOMIC DNA]</scope>
    <source>
        <strain evidence="3 4">CBS 309.79</strain>
    </source>
</reference>
<dbReference type="GO" id="GO:0005737">
    <property type="term" value="C:cytoplasm"/>
    <property type="evidence" value="ECO:0007669"/>
    <property type="project" value="TreeGrafter"/>
</dbReference>
<dbReference type="Pfam" id="PF13920">
    <property type="entry name" value="zf-C3HC4_3"/>
    <property type="match status" value="1"/>
</dbReference>
<organism evidence="3 4">
    <name type="scientific">Pterulicium gracile</name>
    <dbReference type="NCBI Taxonomy" id="1884261"/>
    <lineage>
        <taxon>Eukaryota</taxon>
        <taxon>Fungi</taxon>
        <taxon>Dikarya</taxon>
        <taxon>Basidiomycota</taxon>
        <taxon>Agaricomycotina</taxon>
        <taxon>Agaricomycetes</taxon>
        <taxon>Agaricomycetidae</taxon>
        <taxon>Agaricales</taxon>
        <taxon>Pleurotineae</taxon>
        <taxon>Pterulaceae</taxon>
        <taxon>Pterulicium</taxon>
    </lineage>
</organism>
<dbReference type="SMART" id="SM00184">
    <property type="entry name" value="RING"/>
    <property type="match status" value="1"/>
</dbReference>
<dbReference type="Proteomes" id="UP000305067">
    <property type="component" value="Unassembled WGS sequence"/>
</dbReference>
<dbReference type="InterPro" id="IPR045194">
    <property type="entry name" value="MGRN1/RNF157-like"/>
</dbReference>
<dbReference type="Gene3D" id="3.30.40.10">
    <property type="entry name" value="Zinc/RING finger domain, C3HC4 (zinc finger)"/>
    <property type="match status" value="1"/>
</dbReference>
<sequence length="565" mass="60094">MAHHNALALSLSNMNDPSNQFNSRGLKGKPEALFGPNIGIVPAGPAWTNKSEKKVVQDELTADVVRGWTAKSKESQVTTTLQALVNLKRPTIRLSPLSPSPSSETQTQHHHHGLEFEYDCDAPKCGIYVSVLLAPSHPESSTHSSPGLTKTLVFESIVPGGFGKKLTLDEGAVLELARFEHRPAAAPPVGSLENTVAQADGGGDTAAPRPSKRRFSNFHFRRRDSLAANVSGPALAVVDAESAPNPDSAKAKEDAEEEFLGVRVTIRVAALDAYGAELGSPNEQVTYLEVVRLGAAPEHEEGAGEEEDTRSWVVRVVKREASIGPHTFHLHEIYGLTSKSTHASAPTAPLPSSHTYPPPTDAPSSPTATSLPPPQQQQVTDDDPSAECLLCLSSPREVVLLPCRHLVACKDCAINMVEFGAGGTITQPEENVGATPGGDDVEANANGDAGAGNANVDTIQESPITIAARRRKRRAKGWFCPVCRQPYTSLLRITTNPPPTNTLNTKPEAGSDPLTDDAPAESGTGGILSYRPGFLRQFSMGRNANANNAQQDVERGQQAPVPQQA</sequence>
<feature type="domain" description="RING-type" evidence="2">
    <location>
        <begin position="388"/>
        <end position="483"/>
    </location>
</feature>
<evidence type="ECO:0000259" key="2">
    <source>
        <dbReference type="SMART" id="SM00184"/>
    </source>
</evidence>
<evidence type="ECO:0000313" key="3">
    <source>
        <dbReference type="EMBL" id="TFL02580.1"/>
    </source>
</evidence>
<dbReference type="AlphaFoldDB" id="A0A5C3QP23"/>
<accession>A0A5C3QP23</accession>
<feature type="region of interest" description="Disordered" evidence="1">
    <location>
        <begin position="185"/>
        <end position="213"/>
    </location>
</feature>
<dbReference type="OrthoDB" id="1711136at2759"/>
<dbReference type="PANTHER" id="PTHR22996">
    <property type="entry name" value="MAHOGUNIN"/>
    <property type="match status" value="1"/>
</dbReference>
<feature type="compositionally biased region" description="Polar residues" evidence="1">
    <location>
        <begin position="341"/>
        <end position="355"/>
    </location>
</feature>
<feature type="region of interest" description="Disordered" evidence="1">
    <location>
        <begin position="491"/>
        <end position="565"/>
    </location>
</feature>
<dbReference type="STRING" id="1884261.A0A5C3QP23"/>
<dbReference type="PANTHER" id="PTHR22996:SF0">
    <property type="entry name" value="RE60872P-RELATED"/>
    <property type="match status" value="1"/>
</dbReference>
<gene>
    <name evidence="3" type="ORF">BDV98DRAFT_433203</name>
</gene>
<proteinExistence type="predicted"/>
<evidence type="ECO:0000313" key="4">
    <source>
        <dbReference type="Proteomes" id="UP000305067"/>
    </source>
</evidence>
<dbReference type="InterPro" id="IPR013083">
    <property type="entry name" value="Znf_RING/FYVE/PHD"/>
</dbReference>
<protein>
    <recommendedName>
        <fullName evidence="2">RING-type domain-containing protein</fullName>
    </recommendedName>
</protein>
<feature type="region of interest" description="Disordered" evidence="1">
    <location>
        <begin position="341"/>
        <end position="381"/>
    </location>
</feature>
<keyword evidence="4" id="KW-1185">Reference proteome</keyword>
<dbReference type="GO" id="GO:0016567">
    <property type="term" value="P:protein ubiquitination"/>
    <property type="evidence" value="ECO:0007669"/>
    <property type="project" value="TreeGrafter"/>
</dbReference>
<name>A0A5C3QP23_9AGAR</name>
<evidence type="ECO:0000256" key="1">
    <source>
        <dbReference type="SAM" id="MobiDB-lite"/>
    </source>
</evidence>
<dbReference type="GO" id="GO:0008270">
    <property type="term" value="F:zinc ion binding"/>
    <property type="evidence" value="ECO:0007669"/>
    <property type="project" value="UniProtKB-KW"/>
</dbReference>